<comment type="similarity">
    <text evidence="1">Belongs to the TCAB1 family.</text>
</comment>
<feature type="compositionally biased region" description="Basic and acidic residues" evidence="4">
    <location>
        <begin position="84"/>
        <end position="111"/>
    </location>
</feature>
<dbReference type="PANTHER" id="PTHR13211:SF0">
    <property type="entry name" value="TELOMERASE CAJAL BODY PROTEIN 1"/>
    <property type="match status" value="1"/>
</dbReference>
<dbReference type="SMART" id="SM00320">
    <property type="entry name" value="WD40"/>
    <property type="match status" value="5"/>
</dbReference>
<gene>
    <name evidence="5" type="ORF">P5673_001485</name>
</gene>
<keyword evidence="3" id="KW-0853">WD repeat</keyword>
<feature type="region of interest" description="Disordered" evidence="4">
    <location>
        <begin position="44"/>
        <end position="181"/>
    </location>
</feature>
<feature type="compositionally biased region" description="Basic and acidic residues" evidence="4">
    <location>
        <begin position="161"/>
        <end position="178"/>
    </location>
</feature>
<dbReference type="InterPro" id="IPR036322">
    <property type="entry name" value="WD40_repeat_dom_sf"/>
</dbReference>
<dbReference type="EMBL" id="JARQWQ010000002">
    <property type="protein sequence ID" value="KAK2573787.1"/>
    <property type="molecule type" value="Genomic_DNA"/>
</dbReference>
<evidence type="ECO:0000313" key="5">
    <source>
        <dbReference type="EMBL" id="KAK2573787.1"/>
    </source>
</evidence>
<feature type="repeat" description="WD" evidence="3">
    <location>
        <begin position="442"/>
        <end position="459"/>
    </location>
</feature>
<proteinExistence type="inferred from homology"/>
<feature type="compositionally biased region" description="Basic and acidic residues" evidence="4">
    <location>
        <begin position="117"/>
        <end position="142"/>
    </location>
</feature>
<dbReference type="GO" id="GO:0003723">
    <property type="term" value="F:RNA binding"/>
    <property type="evidence" value="ECO:0007669"/>
    <property type="project" value="TreeGrafter"/>
</dbReference>
<dbReference type="PANTHER" id="PTHR13211">
    <property type="entry name" value="TELOMERASE CAJAL BODY PROTEIN 1"/>
    <property type="match status" value="1"/>
</dbReference>
<sequence>MSSPVDCSEVSEKGKFESIASDIGVQSSAISAAYTLEGPQKEISCAESDGGVDGVELRSLEGSHINEGVSNQDNLSTSSIENSSNKKDTDYHELETKFSTKEEPNCKAVEREDPEQGELKETTNDDLEDKHDDNGQLEEKGGSCESTNSDAETENVMDSAVDGHVEKPNENKQEKEESMETDDQLMYPAIQYNFAVTPEQVTGVWGEFDLSSNFLKGCKCGTAVQGLTEMASVLKMPEGETIYDYCWYPYMSSLDPDTCCLLSSCRDHPIHMWDAFTGAIRCTYTTYNHLDEVVAANCVSFNLDGSQIYCGFNKMLRVFDTARPGRNFQERPTVVKKEGQTGIISSIAFSPDNSGLYALGSYSKSVGVYSDTDGGQLVFLLQGQQGGVTHVLFSPDGTKLYSGGRKDDEILCWDVRNPGAVLYCMMRSVDTNQRVYFDIDRSGQYIISGNADGTVAVWDSTLPPTSDDTTAEATLQPVMKFIAHGDFVNGASFHPSLPLLATSSGQRQFELLGHCTDDEESMEQDSGVQVDNSLRIWAAGEQL</sequence>
<evidence type="ECO:0000256" key="3">
    <source>
        <dbReference type="PROSITE-ProRule" id="PRU00221"/>
    </source>
</evidence>
<keyword evidence="6" id="KW-1185">Reference proteome</keyword>
<organism evidence="5 6">
    <name type="scientific">Acropora cervicornis</name>
    <name type="common">Staghorn coral</name>
    <dbReference type="NCBI Taxonomy" id="6130"/>
    <lineage>
        <taxon>Eukaryota</taxon>
        <taxon>Metazoa</taxon>
        <taxon>Cnidaria</taxon>
        <taxon>Anthozoa</taxon>
        <taxon>Hexacorallia</taxon>
        <taxon>Scleractinia</taxon>
        <taxon>Astrocoeniina</taxon>
        <taxon>Acroporidae</taxon>
        <taxon>Acropora</taxon>
    </lineage>
</organism>
<dbReference type="InterPro" id="IPR051150">
    <property type="entry name" value="SWT21/TCAB1_mRNA_Telomere"/>
</dbReference>
<dbReference type="SUPFAM" id="SSF50978">
    <property type="entry name" value="WD40 repeat-like"/>
    <property type="match status" value="1"/>
</dbReference>
<name>A0AAD9R5Z9_ACRCE</name>
<dbReference type="PROSITE" id="PS50082">
    <property type="entry name" value="WD_REPEATS_2"/>
    <property type="match status" value="1"/>
</dbReference>
<evidence type="ECO:0000256" key="4">
    <source>
        <dbReference type="SAM" id="MobiDB-lite"/>
    </source>
</evidence>
<dbReference type="Pfam" id="PF00400">
    <property type="entry name" value="WD40"/>
    <property type="match status" value="4"/>
</dbReference>
<dbReference type="InterPro" id="IPR015943">
    <property type="entry name" value="WD40/YVTN_repeat-like_dom_sf"/>
</dbReference>
<evidence type="ECO:0000256" key="1">
    <source>
        <dbReference type="ARBA" id="ARBA00038279"/>
    </source>
</evidence>
<dbReference type="GO" id="GO:0030576">
    <property type="term" value="P:Cajal body organization"/>
    <property type="evidence" value="ECO:0007669"/>
    <property type="project" value="TreeGrafter"/>
</dbReference>
<dbReference type="InterPro" id="IPR001680">
    <property type="entry name" value="WD40_rpt"/>
</dbReference>
<dbReference type="Gene3D" id="2.130.10.10">
    <property type="entry name" value="YVTN repeat-like/Quinoprotein amine dehydrogenase"/>
    <property type="match status" value="2"/>
</dbReference>
<dbReference type="Proteomes" id="UP001249851">
    <property type="component" value="Unassembled WGS sequence"/>
</dbReference>
<evidence type="ECO:0000313" key="6">
    <source>
        <dbReference type="Proteomes" id="UP001249851"/>
    </source>
</evidence>
<protein>
    <recommendedName>
        <fullName evidence="2">WD repeat-containing protein 79</fullName>
    </recommendedName>
</protein>
<evidence type="ECO:0000256" key="2">
    <source>
        <dbReference type="ARBA" id="ARBA00041558"/>
    </source>
</evidence>
<comment type="caution">
    <text evidence="5">The sequence shown here is derived from an EMBL/GenBank/DDBJ whole genome shotgun (WGS) entry which is preliminary data.</text>
</comment>
<dbReference type="GO" id="GO:0015030">
    <property type="term" value="C:Cajal body"/>
    <property type="evidence" value="ECO:0007669"/>
    <property type="project" value="TreeGrafter"/>
</dbReference>
<reference evidence="5" key="1">
    <citation type="journal article" date="2023" name="G3 (Bethesda)">
        <title>Whole genome assembly and annotation of the endangered Caribbean coral Acropora cervicornis.</title>
        <authorList>
            <person name="Selwyn J.D."/>
            <person name="Vollmer S.V."/>
        </authorList>
    </citation>
    <scope>NUCLEOTIDE SEQUENCE</scope>
    <source>
        <strain evidence="5">K2</strain>
    </source>
</reference>
<reference evidence="5" key="2">
    <citation type="journal article" date="2023" name="Science">
        <title>Genomic signatures of disease resistance in endangered staghorn corals.</title>
        <authorList>
            <person name="Vollmer S.V."/>
            <person name="Selwyn J.D."/>
            <person name="Despard B.A."/>
            <person name="Roesel C.L."/>
        </authorList>
    </citation>
    <scope>NUCLEOTIDE SEQUENCE</scope>
    <source>
        <strain evidence="5">K2</strain>
    </source>
</reference>
<accession>A0AAD9R5Z9</accession>
<feature type="compositionally biased region" description="Polar residues" evidence="4">
    <location>
        <begin position="68"/>
        <end position="83"/>
    </location>
</feature>
<dbReference type="AlphaFoldDB" id="A0AAD9R5Z9"/>